<organism evidence="4 5">
    <name type="scientific">Micromonospora zhanjiangensis</name>
    <dbReference type="NCBI Taxonomy" id="1522057"/>
    <lineage>
        <taxon>Bacteria</taxon>
        <taxon>Bacillati</taxon>
        <taxon>Actinomycetota</taxon>
        <taxon>Actinomycetes</taxon>
        <taxon>Micromonosporales</taxon>
        <taxon>Micromonosporaceae</taxon>
        <taxon>Micromonospora</taxon>
    </lineage>
</organism>
<dbReference type="InterPro" id="IPR046826">
    <property type="entry name" value="PDH_N"/>
</dbReference>
<dbReference type="Proteomes" id="UP001595868">
    <property type="component" value="Unassembled WGS sequence"/>
</dbReference>
<accession>A0ABV8KIG1</accession>
<dbReference type="InterPro" id="IPR050812">
    <property type="entry name" value="Preph/Arog_dehydrog"/>
</dbReference>
<evidence type="ECO:0000256" key="1">
    <source>
        <dbReference type="ARBA" id="ARBA00007964"/>
    </source>
</evidence>
<dbReference type="EMBL" id="JBHSBN010000003">
    <property type="protein sequence ID" value="MFC4105796.1"/>
    <property type="molecule type" value="Genomic_DNA"/>
</dbReference>
<dbReference type="PROSITE" id="PS51176">
    <property type="entry name" value="PDH_ADH"/>
    <property type="match status" value="1"/>
</dbReference>
<sequence length="365" mass="37279">MVRSLLVIGTGLVGTSVALAARRAGVTVFLADRDATAVRVAESLGAGLTGTPGRPVDLALIAVPPAQVGTVLRDAQRRRSAHSYTDVAGVKGGPERDVLRLAPDPAAYVGGHPMAGRERSGPLAATADLFSGRTWVLTPSERTGAEALRNAGTLAELCGAVPVRLDSREHDALVAVTSHVPHLMASLTAARLRDAPTGTETLVGQGVRDVTRIAAGDPALWADIVRSNAPAVAAVLREVCDDLTRLSAAVDVLAGSGPDGHDSALRTVTDVLARGVAGAVRTRPAGAFARFPVILDREPGALGRLLAAAAPHGVVADRVDAARPGDDELMVHLRVPADAAGAALAELAAAGWNVGRCESAPSPTR</sequence>
<dbReference type="Pfam" id="PF02153">
    <property type="entry name" value="PDH_N"/>
    <property type="match status" value="1"/>
</dbReference>
<dbReference type="InterPro" id="IPR036291">
    <property type="entry name" value="NAD(P)-bd_dom_sf"/>
</dbReference>
<dbReference type="InterPro" id="IPR003099">
    <property type="entry name" value="Prephen_DH"/>
</dbReference>
<protein>
    <submittedName>
        <fullName evidence="4">Prephenate dehydrogenase</fullName>
    </submittedName>
</protein>
<evidence type="ECO:0000256" key="2">
    <source>
        <dbReference type="ARBA" id="ARBA00023002"/>
    </source>
</evidence>
<evidence type="ECO:0000313" key="5">
    <source>
        <dbReference type="Proteomes" id="UP001595868"/>
    </source>
</evidence>
<comment type="similarity">
    <text evidence="1">Belongs to the prephenate/arogenate dehydrogenase family.</text>
</comment>
<keyword evidence="2" id="KW-0560">Oxidoreductase</keyword>
<dbReference type="RefSeq" id="WP_377543037.1">
    <property type="nucleotide sequence ID" value="NZ_JBHSBN010000003.1"/>
</dbReference>
<dbReference type="Pfam" id="PF20463">
    <property type="entry name" value="PDH_C"/>
    <property type="match status" value="1"/>
</dbReference>
<keyword evidence="5" id="KW-1185">Reference proteome</keyword>
<gene>
    <name evidence="4" type="ORF">ACFOX0_07590</name>
</gene>
<dbReference type="NCBIfam" id="NF005112">
    <property type="entry name" value="PRK06545.2-4"/>
    <property type="match status" value="1"/>
</dbReference>
<dbReference type="PANTHER" id="PTHR21363:SF0">
    <property type="entry name" value="PREPHENATE DEHYDROGENASE [NADP(+)]"/>
    <property type="match status" value="1"/>
</dbReference>
<dbReference type="InterPro" id="IPR008927">
    <property type="entry name" value="6-PGluconate_DH-like_C_sf"/>
</dbReference>
<proteinExistence type="inferred from homology"/>
<evidence type="ECO:0000313" key="4">
    <source>
        <dbReference type="EMBL" id="MFC4105796.1"/>
    </source>
</evidence>
<name>A0ABV8KIG1_9ACTN</name>
<feature type="domain" description="Prephenate/arogenate dehydrogenase" evidence="3">
    <location>
        <begin position="3"/>
        <end position="283"/>
    </location>
</feature>
<evidence type="ECO:0000259" key="3">
    <source>
        <dbReference type="PROSITE" id="PS51176"/>
    </source>
</evidence>
<reference evidence="5" key="1">
    <citation type="journal article" date="2019" name="Int. J. Syst. Evol. Microbiol.">
        <title>The Global Catalogue of Microorganisms (GCM) 10K type strain sequencing project: providing services to taxonomists for standard genome sequencing and annotation.</title>
        <authorList>
            <consortium name="The Broad Institute Genomics Platform"/>
            <consortium name="The Broad Institute Genome Sequencing Center for Infectious Disease"/>
            <person name="Wu L."/>
            <person name="Ma J."/>
        </authorList>
    </citation>
    <scope>NUCLEOTIDE SEQUENCE [LARGE SCALE GENOMIC DNA]</scope>
    <source>
        <strain evidence="5">2902at01</strain>
    </source>
</reference>
<dbReference type="SUPFAM" id="SSF51735">
    <property type="entry name" value="NAD(P)-binding Rossmann-fold domains"/>
    <property type="match status" value="1"/>
</dbReference>
<dbReference type="PANTHER" id="PTHR21363">
    <property type="entry name" value="PREPHENATE DEHYDROGENASE"/>
    <property type="match status" value="1"/>
</dbReference>
<dbReference type="InterPro" id="IPR046825">
    <property type="entry name" value="PDH_C"/>
</dbReference>
<dbReference type="Gene3D" id="3.40.50.720">
    <property type="entry name" value="NAD(P)-binding Rossmann-like Domain"/>
    <property type="match status" value="1"/>
</dbReference>
<dbReference type="SUPFAM" id="SSF48179">
    <property type="entry name" value="6-phosphogluconate dehydrogenase C-terminal domain-like"/>
    <property type="match status" value="1"/>
</dbReference>
<comment type="caution">
    <text evidence="4">The sequence shown here is derived from an EMBL/GenBank/DDBJ whole genome shotgun (WGS) entry which is preliminary data.</text>
</comment>
<dbReference type="Gene3D" id="1.10.3660.10">
    <property type="entry name" value="6-phosphogluconate dehydrogenase C-terminal like domain"/>
    <property type="match status" value="1"/>
</dbReference>